<feature type="transmembrane region" description="Helical" evidence="1">
    <location>
        <begin position="28"/>
        <end position="44"/>
    </location>
</feature>
<evidence type="ECO:0000313" key="3">
    <source>
        <dbReference type="EMBL" id="SVA73177.1"/>
    </source>
</evidence>
<keyword evidence="1" id="KW-1133">Transmembrane helix</keyword>
<organism evidence="3">
    <name type="scientific">marine metagenome</name>
    <dbReference type="NCBI Taxonomy" id="408172"/>
    <lineage>
        <taxon>unclassified sequences</taxon>
        <taxon>metagenomes</taxon>
        <taxon>ecological metagenomes</taxon>
    </lineage>
</organism>
<name>A0A381Y9S7_9ZZZZ</name>
<gene>
    <name evidence="3" type="ORF">METZ01_LOCUS126031</name>
</gene>
<keyword evidence="1" id="KW-0812">Transmembrane</keyword>
<dbReference type="InterPro" id="IPR022606">
    <property type="entry name" value="DUF2914"/>
</dbReference>
<proteinExistence type="predicted"/>
<dbReference type="EMBL" id="UINC01017606">
    <property type="protein sequence ID" value="SVA73177.1"/>
    <property type="molecule type" value="Genomic_DNA"/>
</dbReference>
<accession>A0A381Y9S7</accession>
<protein>
    <recommendedName>
        <fullName evidence="2">DUF2914 domain-containing protein</fullName>
    </recommendedName>
</protein>
<keyword evidence="1" id="KW-0472">Membrane</keyword>
<dbReference type="AlphaFoldDB" id="A0A381Y9S7"/>
<reference evidence="3" key="1">
    <citation type="submission" date="2018-05" db="EMBL/GenBank/DDBJ databases">
        <authorList>
            <person name="Lanie J.A."/>
            <person name="Ng W.-L."/>
            <person name="Kazmierczak K.M."/>
            <person name="Andrzejewski T.M."/>
            <person name="Davidsen T.M."/>
            <person name="Wayne K.J."/>
            <person name="Tettelin H."/>
            <person name="Glass J.I."/>
            <person name="Rusch D."/>
            <person name="Podicherti R."/>
            <person name="Tsui H.-C.T."/>
            <person name="Winkler M.E."/>
        </authorList>
    </citation>
    <scope>NUCLEOTIDE SEQUENCE</scope>
</reference>
<evidence type="ECO:0000259" key="2">
    <source>
        <dbReference type="Pfam" id="PF11141"/>
    </source>
</evidence>
<evidence type="ECO:0000256" key="1">
    <source>
        <dbReference type="SAM" id="Phobius"/>
    </source>
</evidence>
<feature type="domain" description="DUF2914" evidence="2">
    <location>
        <begin position="175"/>
        <end position="236"/>
    </location>
</feature>
<sequence length="243" mass="27870">MIMALFITTFVLVVLIFAAFRLKIPMAVGPLVVVYFLHIGYSLFNQYTQPKIEMPHVDAIKEIPDLRMNKEKFLQPMAIPVVPDNPRPLILDSVPVRILTPADFVEENIKNELKPPNKPVSNLATNATEENLVLKEMLICQGIIKRTPVKPGRRFSNMVDSLYCYTKISNSGGKQELQHVWYYNDREMTRVLYNVKPSFNYRSWSKKTIYPENIGKWRVDVIAQDGKILGSRSFTIDSASSNF</sequence>
<dbReference type="Pfam" id="PF11141">
    <property type="entry name" value="DUF2914"/>
    <property type="match status" value="1"/>
</dbReference>